<dbReference type="Pfam" id="PF00069">
    <property type="entry name" value="Pkinase"/>
    <property type="match status" value="1"/>
</dbReference>
<evidence type="ECO:0000256" key="4">
    <source>
        <dbReference type="ARBA" id="ARBA00022741"/>
    </source>
</evidence>
<dbReference type="GO" id="GO:0005737">
    <property type="term" value="C:cytoplasm"/>
    <property type="evidence" value="ECO:0007669"/>
    <property type="project" value="TreeGrafter"/>
</dbReference>
<keyword evidence="6" id="KW-0067">ATP-binding</keyword>
<dbReference type="AlphaFoldDB" id="A0A9W8BD68"/>
<feature type="region of interest" description="Disordered" evidence="9">
    <location>
        <begin position="511"/>
        <end position="582"/>
    </location>
</feature>
<evidence type="ECO:0000256" key="6">
    <source>
        <dbReference type="ARBA" id="ARBA00022840"/>
    </source>
</evidence>
<dbReference type="InterPro" id="IPR008271">
    <property type="entry name" value="Ser/Thr_kinase_AS"/>
</dbReference>
<comment type="catalytic activity">
    <reaction evidence="8">
        <text>L-seryl-[protein] + ATP = O-phospho-L-seryl-[protein] + ADP + H(+)</text>
        <dbReference type="Rhea" id="RHEA:17989"/>
        <dbReference type="Rhea" id="RHEA-COMP:9863"/>
        <dbReference type="Rhea" id="RHEA-COMP:11604"/>
        <dbReference type="ChEBI" id="CHEBI:15378"/>
        <dbReference type="ChEBI" id="CHEBI:29999"/>
        <dbReference type="ChEBI" id="CHEBI:30616"/>
        <dbReference type="ChEBI" id="CHEBI:83421"/>
        <dbReference type="ChEBI" id="CHEBI:456216"/>
        <dbReference type="EC" id="2.7.11.1"/>
    </reaction>
</comment>
<gene>
    <name evidence="11" type="primary">AKL1</name>
    <name evidence="11" type="ORF">H4R34_000180</name>
</gene>
<evidence type="ECO:0000313" key="12">
    <source>
        <dbReference type="Proteomes" id="UP001151582"/>
    </source>
</evidence>
<accession>A0A9W8BD68</accession>
<dbReference type="PROSITE" id="PS00108">
    <property type="entry name" value="PROTEIN_KINASE_ST"/>
    <property type="match status" value="1"/>
</dbReference>
<comment type="catalytic activity">
    <reaction evidence="7">
        <text>L-threonyl-[protein] + ATP = O-phospho-L-threonyl-[protein] + ADP + H(+)</text>
        <dbReference type="Rhea" id="RHEA:46608"/>
        <dbReference type="Rhea" id="RHEA-COMP:11060"/>
        <dbReference type="Rhea" id="RHEA-COMP:11605"/>
        <dbReference type="ChEBI" id="CHEBI:15378"/>
        <dbReference type="ChEBI" id="CHEBI:30013"/>
        <dbReference type="ChEBI" id="CHEBI:30616"/>
        <dbReference type="ChEBI" id="CHEBI:61977"/>
        <dbReference type="ChEBI" id="CHEBI:456216"/>
        <dbReference type="EC" id="2.7.11.1"/>
    </reaction>
</comment>
<dbReference type="SUPFAM" id="SSF56112">
    <property type="entry name" value="Protein kinase-like (PK-like)"/>
    <property type="match status" value="1"/>
</dbReference>
<dbReference type="SMART" id="SM00220">
    <property type="entry name" value="S_TKc"/>
    <property type="match status" value="1"/>
</dbReference>
<keyword evidence="4" id="KW-0547">Nucleotide-binding</keyword>
<sequence>MATTHHPTLAESAPLGTPQGCYAPGDVQTVAGRKVTVVKFLAEGGNAHLYVVEIPQLQRLAVLKRIAVADSEALVVAEREAQIMQQLNGHPNVVEFLATETRPLPHDENQGFEVFILMEYCSAGSLVKLLNRRHRKPLEAREIYRIFSQVCQAVAHLHYQSPPILHRDLKPENVLISSDLSRFVLCDFGSCTTDRVRIGTTLASRDVTRYEDDIQRHTTLEYRAPELIDLYLKWGLTEKMDIWALGVLLFKLCYRSTPFDDAGELAILNVNYTFPSTPEHDSSLKNLIRWLLQEEPTKRPDIYQLTERVFQLLGQPCPIQNRYKHDPRHISEPKAAPVKPIRVASATSSENHRPSPAPSRPVDDLFAPEPSTAPLEATVTPMRRGRPPRRDPNTAPQATHSALRNPRPDTFANPAASHLPPTGQPKAATQRLPAAKPVFDPAVHATLDPFAKMDLARQAREQLASANQTATTLGSSTPVATFVDHWPSANDPVFNSGIPIGKSSAAPPLAFSNSFVPPPKPNATASAKPTPPTRAPEPRSPPKPARPERANTTHAKPRQPLSPIHAVPRGALNDRPDTSPLSPMKATLQFFETKAHAPAMPTFSPSPVANKTPAVPPKPARLHAGAQLRPAPTFPSPNPATKATVPPAIPTKPQHLAVSRGAAAKSPFITSAQTPTSISPPPKPPRVHP</sequence>
<dbReference type="InterPro" id="IPR011009">
    <property type="entry name" value="Kinase-like_dom_sf"/>
</dbReference>
<dbReference type="GO" id="GO:0004674">
    <property type="term" value="F:protein serine/threonine kinase activity"/>
    <property type="evidence" value="ECO:0007669"/>
    <property type="project" value="UniProtKB-KW"/>
</dbReference>
<evidence type="ECO:0000313" key="11">
    <source>
        <dbReference type="EMBL" id="KAJ1985221.1"/>
    </source>
</evidence>
<feature type="domain" description="Protein kinase" evidence="10">
    <location>
        <begin position="35"/>
        <end position="313"/>
    </location>
</feature>
<keyword evidence="3 11" id="KW-0808">Transferase</keyword>
<feature type="region of interest" description="Disordered" evidence="9">
    <location>
        <begin position="344"/>
        <end position="431"/>
    </location>
</feature>
<protein>
    <recommendedName>
        <fullName evidence="1">non-specific serine/threonine protein kinase</fullName>
        <ecNumber evidence="1">2.7.11.1</ecNumber>
    </recommendedName>
</protein>
<organism evidence="11 12">
    <name type="scientific">Dimargaris verticillata</name>
    <dbReference type="NCBI Taxonomy" id="2761393"/>
    <lineage>
        <taxon>Eukaryota</taxon>
        <taxon>Fungi</taxon>
        <taxon>Fungi incertae sedis</taxon>
        <taxon>Zoopagomycota</taxon>
        <taxon>Kickxellomycotina</taxon>
        <taxon>Dimargaritomycetes</taxon>
        <taxon>Dimargaritales</taxon>
        <taxon>Dimargaritaceae</taxon>
        <taxon>Dimargaris</taxon>
    </lineage>
</organism>
<evidence type="ECO:0000256" key="8">
    <source>
        <dbReference type="ARBA" id="ARBA00048679"/>
    </source>
</evidence>
<dbReference type="GO" id="GO:0000147">
    <property type="term" value="P:actin cortical patch assembly"/>
    <property type="evidence" value="ECO:0007669"/>
    <property type="project" value="TreeGrafter"/>
</dbReference>
<dbReference type="Gene3D" id="1.10.510.10">
    <property type="entry name" value="Transferase(Phosphotransferase) domain 1"/>
    <property type="match status" value="1"/>
</dbReference>
<proteinExistence type="predicted"/>
<dbReference type="PANTHER" id="PTHR22967">
    <property type="entry name" value="SERINE/THREONINE PROTEIN KINASE"/>
    <property type="match status" value="1"/>
</dbReference>
<evidence type="ECO:0000256" key="9">
    <source>
        <dbReference type="SAM" id="MobiDB-lite"/>
    </source>
</evidence>
<keyword evidence="5 11" id="KW-0418">Kinase</keyword>
<dbReference type="PANTHER" id="PTHR22967:SF57">
    <property type="entry name" value="AUXILIN, ISOFORM A-RELATED"/>
    <property type="match status" value="1"/>
</dbReference>
<dbReference type="EC" id="2.7.11.1" evidence="1"/>
<keyword evidence="12" id="KW-1185">Reference proteome</keyword>
<feature type="compositionally biased region" description="Pro residues" evidence="9">
    <location>
        <begin position="678"/>
        <end position="689"/>
    </location>
</feature>
<dbReference type="GO" id="GO:0005524">
    <property type="term" value="F:ATP binding"/>
    <property type="evidence" value="ECO:0007669"/>
    <property type="project" value="UniProtKB-KW"/>
</dbReference>
<feature type="compositionally biased region" description="Pro residues" evidence="9">
    <location>
        <begin position="529"/>
        <end position="544"/>
    </location>
</feature>
<dbReference type="PROSITE" id="PS50011">
    <property type="entry name" value="PROTEIN_KINASE_DOM"/>
    <property type="match status" value="1"/>
</dbReference>
<dbReference type="InterPro" id="IPR000719">
    <property type="entry name" value="Prot_kinase_dom"/>
</dbReference>
<dbReference type="OrthoDB" id="2018507at2759"/>
<evidence type="ECO:0000256" key="3">
    <source>
        <dbReference type="ARBA" id="ARBA00022679"/>
    </source>
</evidence>
<evidence type="ECO:0000256" key="7">
    <source>
        <dbReference type="ARBA" id="ARBA00047899"/>
    </source>
</evidence>
<evidence type="ECO:0000256" key="2">
    <source>
        <dbReference type="ARBA" id="ARBA00022527"/>
    </source>
</evidence>
<name>A0A9W8BD68_9FUNG</name>
<feature type="region of interest" description="Disordered" evidence="9">
    <location>
        <begin position="628"/>
        <end position="689"/>
    </location>
</feature>
<reference evidence="11" key="1">
    <citation type="submission" date="2022-07" db="EMBL/GenBank/DDBJ databases">
        <title>Phylogenomic reconstructions and comparative analyses of Kickxellomycotina fungi.</title>
        <authorList>
            <person name="Reynolds N.K."/>
            <person name="Stajich J.E."/>
            <person name="Barry K."/>
            <person name="Grigoriev I.V."/>
            <person name="Crous P."/>
            <person name="Smith M.E."/>
        </authorList>
    </citation>
    <scope>NUCLEOTIDE SEQUENCE</scope>
    <source>
        <strain evidence="11">RSA 567</strain>
    </source>
</reference>
<evidence type="ECO:0000259" key="10">
    <source>
        <dbReference type="PROSITE" id="PS50011"/>
    </source>
</evidence>
<dbReference type="GO" id="GO:0007015">
    <property type="term" value="P:actin filament organization"/>
    <property type="evidence" value="ECO:0007669"/>
    <property type="project" value="TreeGrafter"/>
</dbReference>
<evidence type="ECO:0000256" key="5">
    <source>
        <dbReference type="ARBA" id="ARBA00022777"/>
    </source>
</evidence>
<evidence type="ECO:0000256" key="1">
    <source>
        <dbReference type="ARBA" id="ARBA00012513"/>
    </source>
</evidence>
<comment type="caution">
    <text evidence="11">The sequence shown here is derived from an EMBL/GenBank/DDBJ whole genome shotgun (WGS) entry which is preliminary data.</text>
</comment>
<dbReference type="EMBL" id="JANBQB010000003">
    <property type="protein sequence ID" value="KAJ1985221.1"/>
    <property type="molecule type" value="Genomic_DNA"/>
</dbReference>
<dbReference type="Proteomes" id="UP001151582">
    <property type="component" value="Unassembled WGS sequence"/>
</dbReference>
<keyword evidence="2 11" id="KW-0723">Serine/threonine-protein kinase</keyword>